<reference evidence="1" key="1">
    <citation type="submission" date="2018-07" db="EMBL/GenBank/DDBJ databases">
        <authorList>
            <person name="Quirk P.G."/>
            <person name="Krulwich T.A."/>
        </authorList>
    </citation>
    <scope>NUCLEOTIDE SEQUENCE</scope>
</reference>
<gene>
    <name evidence="1" type="ORF">DF3PB_1780003</name>
</gene>
<evidence type="ECO:0000313" key="1">
    <source>
        <dbReference type="EMBL" id="SUS05184.1"/>
    </source>
</evidence>
<accession>A0A380TAB8</accession>
<dbReference type="EMBL" id="UIDG01000088">
    <property type="protein sequence ID" value="SUS05184.1"/>
    <property type="molecule type" value="Genomic_DNA"/>
</dbReference>
<proteinExistence type="predicted"/>
<sequence length="138" mass="14953">MTDMLYAARSRSLQDWGGEVGLTKHLYKVGLGVGTAKDIEQSLSAAQCAGRSDWSVIKCVEAEGFDEADALTRLAAKETLIDPRYYPQIKGERGIVKVKPANVENHFLVQNALAGEHQKAVRVIPLTIAAYLLRAAAG</sequence>
<dbReference type="AlphaFoldDB" id="A0A380TAB8"/>
<organism evidence="1">
    <name type="scientific">metagenome</name>
    <dbReference type="NCBI Taxonomy" id="256318"/>
    <lineage>
        <taxon>unclassified sequences</taxon>
        <taxon>metagenomes</taxon>
    </lineage>
</organism>
<name>A0A380TAB8_9ZZZZ</name>
<protein>
    <submittedName>
        <fullName evidence="1">Uncharacterized protein</fullName>
    </submittedName>
</protein>